<accession>A0A1G1TAT6</accession>
<evidence type="ECO:0000256" key="2">
    <source>
        <dbReference type="SAM" id="SignalP"/>
    </source>
</evidence>
<dbReference type="RefSeq" id="WP_070732747.1">
    <property type="nucleotide sequence ID" value="NZ_MDZC01000023.1"/>
</dbReference>
<feature type="chain" id="PRO_5009579204" description="Prolyl-tRNA synthetase" evidence="2">
    <location>
        <begin position="22"/>
        <end position="460"/>
    </location>
</feature>
<feature type="compositionally biased region" description="Low complexity" evidence="1">
    <location>
        <begin position="396"/>
        <end position="423"/>
    </location>
</feature>
<reference evidence="3 4" key="1">
    <citation type="submission" date="2016-08" db="EMBL/GenBank/DDBJ databases">
        <title>Hymenobacter coccineus sp. nov., Hymenobacter lapidarius sp. nov. and Hymenobacter glacialis sp. nov., isolated from Antarctic soil.</title>
        <authorList>
            <person name="Sedlacek I."/>
            <person name="Kralova S."/>
            <person name="Kyrova K."/>
            <person name="Maslanova I."/>
            <person name="Stankova E."/>
            <person name="Vrbovska V."/>
            <person name="Nemec M."/>
            <person name="Bartak M."/>
            <person name="Svec P."/>
            <person name="Busse H.-J."/>
            <person name="Pantucek R."/>
        </authorList>
    </citation>
    <scope>NUCLEOTIDE SEQUENCE [LARGE SCALE GENOMIC DNA]</scope>
    <source>
        <strain evidence="3 4">CCM 8648</strain>
    </source>
</reference>
<sequence length="460" mass="49981">MKNLLTAFLPALALLALGGCAGTAGLATSEDDGVYYSSKDRTTAVMREAPAQEPSPSANEAANPDYNGNTASAPARQSSRGSDEYYDNTYTYMRGVPSYGVTDYMPYSPYTSINYNAYAWGGGACGFSPYGICDPFYSSFYSPFGSPFGYGPGLSISLGFGRPWGYGGYGGYGFGRPGFGGYGGGFYDPYYYSSPFYGGYYGRGAYYGNNFGYGNNYGYGNNNNRYYGNGNDNVRGRTSGHRNNRVSDGRYSSGNATGSGNSPSVVNGNSRVRTEGMAPTNSNEQLAAPAPGNTRQRSESVSGSQRAEGYNQPRRQSRVSEQPVYRNMDQPADGTRPTRDGYNAGRRQSMDVGTTQGEPTQPERTDTQPEGQRRRGGFFQSPPMQPTNTNTQATEQPRQQRSYDQPRQQQRQQTYEQPRQQSYERPQQRSEPSYSSPSNNGGGSNDGGNRGGGRSRGRGE</sequence>
<dbReference type="PROSITE" id="PS51257">
    <property type="entry name" value="PROKAR_LIPOPROTEIN"/>
    <property type="match status" value="1"/>
</dbReference>
<feature type="compositionally biased region" description="Basic and acidic residues" evidence="1">
    <location>
        <begin position="361"/>
        <end position="373"/>
    </location>
</feature>
<keyword evidence="4" id="KW-1185">Reference proteome</keyword>
<proteinExistence type="predicted"/>
<dbReference type="AlphaFoldDB" id="A0A1G1TAT6"/>
<organism evidence="3 4">
    <name type="scientific">Hymenobacter glacialis</name>
    <dbReference type="NCBI Taxonomy" id="1908236"/>
    <lineage>
        <taxon>Bacteria</taxon>
        <taxon>Pseudomonadati</taxon>
        <taxon>Bacteroidota</taxon>
        <taxon>Cytophagia</taxon>
        <taxon>Cytophagales</taxon>
        <taxon>Hymenobacteraceae</taxon>
        <taxon>Hymenobacter</taxon>
    </lineage>
</organism>
<feature type="compositionally biased region" description="Polar residues" evidence="1">
    <location>
        <begin position="54"/>
        <end position="80"/>
    </location>
</feature>
<evidence type="ECO:0000313" key="3">
    <source>
        <dbReference type="EMBL" id="OGX87983.1"/>
    </source>
</evidence>
<feature type="compositionally biased region" description="Gly residues" evidence="1">
    <location>
        <begin position="440"/>
        <end position="452"/>
    </location>
</feature>
<protein>
    <recommendedName>
        <fullName evidence="5">Prolyl-tRNA synthetase</fullName>
    </recommendedName>
</protein>
<feature type="region of interest" description="Disordered" evidence="1">
    <location>
        <begin position="228"/>
        <end position="460"/>
    </location>
</feature>
<evidence type="ECO:0008006" key="5">
    <source>
        <dbReference type="Google" id="ProtNLM"/>
    </source>
</evidence>
<feature type="compositionally biased region" description="Low complexity" evidence="1">
    <location>
        <begin position="258"/>
        <end position="271"/>
    </location>
</feature>
<evidence type="ECO:0000313" key="4">
    <source>
        <dbReference type="Proteomes" id="UP000177791"/>
    </source>
</evidence>
<keyword evidence="2" id="KW-0732">Signal</keyword>
<dbReference type="STRING" id="1908236.BEN48_10445"/>
<comment type="caution">
    <text evidence="3">The sequence shown here is derived from an EMBL/GenBank/DDBJ whole genome shotgun (WGS) entry which is preliminary data.</text>
</comment>
<dbReference type="OrthoDB" id="878069at2"/>
<gene>
    <name evidence="3" type="ORF">BEN48_10445</name>
</gene>
<feature type="signal peptide" evidence="2">
    <location>
        <begin position="1"/>
        <end position="21"/>
    </location>
</feature>
<dbReference type="Proteomes" id="UP000177791">
    <property type="component" value="Unassembled WGS sequence"/>
</dbReference>
<name>A0A1G1TAT6_9BACT</name>
<feature type="compositionally biased region" description="Polar residues" evidence="1">
    <location>
        <begin position="293"/>
        <end position="305"/>
    </location>
</feature>
<dbReference type="EMBL" id="MDZC01000023">
    <property type="protein sequence ID" value="OGX87983.1"/>
    <property type="molecule type" value="Genomic_DNA"/>
</dbReference>
<feature type="compositionally biased region" description="Polar residues" evidence="1">
    <location>
        <begin position="386"/>
        <end position="395"/>
    </location>
</feature>
<feature type="region of interest" description="Disordered" evidence="1">
    <location>
        <begin position="46"/>
        <end position="83"/>
    </location>
</feature>
<evidence type="ECO:0000256" key="1">
    <source>
        <dbReference type="SAM" id="MobiDB-lite"/>
    </source>
</evidence>